<gene>
    <name evidence="2" type="ORF">V757_10810</name>
</gene>
<comment type="caution">
    <text evidence="2">The sequence shown here is derived from an EMBL/GenBank/DDBJ whole genome shotgun (WGS) entry which is preliminary data.</text>
</comment>
<reference evidence="2 3" key="1">
    <citation type="submission" date="2013-11" db="EMBL/GenBank/DDBJ databases">
        <title>Genomic analysis of Pelistega sp. HM-7.</title>
        <authorList>
            <person name="Kumbhare S.V."/>
            <person name="Shetty S.A."/>
            <person name="Sharma O."/>
            <person name="Dhotre D.P."/>
        </authorList>
    </citation>
    <scope>NUCLEOTIDE SEQUENCE [LARGE SCALE GENOMIC DNA]</scope>
    <source>
        <strain evidence="2 3">HM-7</strain>
    </source>
</reference>
<dbReference type="AlphaFoldDB" id="V8FVI5"/>
<protein>
    <recommendedName>
        <fullName evidence="4">Methyl-accepting chemotaxis protein</fullName>
    </recommendedName>
</protein>
<sequence>MKLYHYPEKAKVAKTIPKNAFYQHGGASCRIEQLFIQEVESITWAYKLAASSLPMDETDKVKEVQIFHIQSRVPDISEDILHFIDKSIPSPIIFEVYYQDTLTLSAAYKRPNRNNSAETVLYDYYHQKVESNHSRLPLPSFLTIQGLYEHLIEQILPIRVAELGSREQEDNTHSIEEKLQQAEEVQRLQEQLIKLKRQLAKERQFNHKVELNLRIQEIELKLSSIRD</sequence>
<evidence type="ECO:0000256" key="1">
    <source>
        <dbReference type="SAM" id="Coils"/>
    </source>
</evidence>
<keyword evidence="1" id="KW-0175">Coiled coil</keyword>
<dbReference type="InterPro" id="IPR025503">
    <property type="entry name" value="DUF4391"/>
</dbReference>
<name>V8FVI5_9BURK</name>
<evidence type="ECO:0008006" key="4">
    <source>
        <dbReference type="Google" id="ProtNLM"/>
    </source>
</evidence>
<dbReference type="EMBL" id="AYSV01000113">
    <property type="protein sequence ID" value="ETD67886.1"/>
    <property type="molecule type" value="Genomic_DNA"/>
</dbReference>
<dbReference type="OrthoDB" id="9805811at2"/>
<evidence type="ECO:0000313" key="2">
    <source>
        <dbReference type="EMBL" id="ETD67886.1"/>
    </source>
</evidence>
<dbReference type="PROSITE" id="PS51257">
    <property type="entry name" value="PROKAR_LIPOPROTEIN"/>
    <property type="match status" value="1"/>
</dbReference>
<accession>V8FVI5</accession>
<evidence type="ECO:0000313" key="3">
    <source>
        <dbReference type="Proteomes" id="UP000018766"/>
    </source>
</evidence>
<keyword evidence="3" id="KW-1185">Reference proteome</keyword>
<dbReference type="RefSeq" id="WP_023952625.1">
    <property type="nucleotide sequence ID" value="NZ_AYSV01000113.1"/>
</dbReference>
<dbReference type="Proteomes" id="UP000018766">
    <property type="component" value="Unassembled WGS sequence"/>
</dbReference>
<organism evidence="2 3">
    <name type="scientific">Pelistega indica</name>
    <dbReference type="NCBI Taxonomy" id="1414851"/>
    <lineage>
        <taxon>Bacteria</taxon>
        <taxon>Pseudomonadati</taxon>
        <taxon>Pseudomonadota</taxon>
        <taxon>Betaproteobacteria</taxon>
        <taxon>Burkholderiales</taxon>
        <taxon>Alcaligenaceae</taxon>
        <taxon>Pelistega</taxon>
    </lineage>
</organism>
<dbReference type="Pfam" id="PF14335">
    <property type="entry name" value="DUF4391"/>
    <property type="match status" value="1"/>
</dbReference>
<proteinExistence type="predicted"/>
<feature type="coiled-coil region" evidence="1">
    <location>
        <begin position="165"/>
        <end position="205"/>
    </location>
</feature>